<dbReference type="InterPro" id="IPR019734">
    <property type="entry name" value="TPR_rpt"/>
</dbReference>
<feature type="signal peptide" evidence="4">
    <location>
        <begin position="1"/>
        <end position="25"/>
    </location>
</feature>
<evidence type="ECO:0000256" key="3">
    <source>
        <dbReference type="PROSITE-ProRule" id="PRU00339"/>
    </source>
</evidence>
<sequence length="557" mass="61209">MPAMMRFIVCLLLILSAAGTSRAQAPRSETSETGDVLAPVMAGEFALQAGRLEEASQWYLQAAQDSDDIGLAELSTRIALLAEDDQRARQSLDLWRKRAPTSLAMQAAEATLAVRGGNTRVALRELKALLRAETPQAWRYAISALGAGGRNPDTSAKVTERLIAGGHLPNQLPFWLALGGLAQSLDRPALSERVIAEVVRRFPADPRVALLHATQLRRSGQAAQAKQVLSTLTPAAAQDPQLRVLLAQEFDALGDPVAAAGAMAQGPQDERTWALRASLLAKAEDNFALTALYDELRGASGEADAGRDLLLGQIAQYLKRPAEALEWYTKISQGEARTEARLRAAYALHELDRKSEAYEQARKMQGDASLDDDARRNAYLLEAELRQKDEDEAGEIDALARGLAAYPDDSALLYARGLAWEKRDQIDRAEADLRRILVTEPDNTAVLNALGYTLADRTTRYQEALQLIDRARAASPDEGAIIDSYGWVLYRLGKVEEALAQLRRAFTLMKDPEIAAHLGQVLWEQGRREEARRYFEEARKLDPDSRALQRALEKTGA</sequence>
<keyword evidence="1" id="KW-0677">Repeat</keyword>
<keyword evidence="4" id="KW-0732">Signal</keyword>
<dbReference type="RefSeq" id="WP_129471687.1">
    <property type="nucleotide sequence ID" value="NZ_SAWZ01000006.1"/>
</dbReference>
<evidence type="ECO:0000256" key="2">
    <source>
        <dbReference type="ARBA" id="ARBA00022803"/>
    </source>
</evidence>
<comment type="caution">
    <text evidence="5">The sequence shown here is derived from an EMBL/GenBank/DDBJ whole genome shotgun (WGS) entry which is preliminary data.</text>
</comment>
<dbReference type="SUPFAM" id="SSF48452">
    <property type="entry name" value="TPR-like"/>
    <property type="match status" value="2"/>
</dbReference>
<dbReference type="InterPro" id="IPR013105">
    <property type="entry name" value="TPR_2"/>
</dbReference>
<dbReference type="Pfam" id="PF07719">
    <property type="entry name" value="TPR_2"/>
    <property type="match status" value="1"/>
</dbReference>
<feature type="repeat" description="TPR" evidence="3">
    <location>
        <begin position="410"/>
        <end position="443"/>
    </location>
</feature>
<dbReference type="PANTHER" id="PTHR12558">
    <property type="entry name" value="CELL DIVISION CYCLE 16,23,27"/>
    <property type="match status" value="1"/>
</dbReference>
<keyword evidence="2 3" id="KW-0802">TPR repeat</keyword>
<dbReference type="InterPro" id="IPR011990">
    <property type="entry name" value="TPR-like_helical_dom_sf"/>
</dbReference>
<evidence type="ECO:0000256" key="4">
    <source>
        <dbReference type="SAM" id="SignalP"/>
    </source>
</evidence>
<gene>
    <name evidence="5" type="ORF">EPA99_13185</name>
</gene>
<proteinExistence type="predicted"/>
<dbReference type="Proteomes" id="UP000289784">
    <property type="component" value="Unassembled WGS sequence"/>
</dbReference>
<dbReference type="PROSITE" id="PS50005">
    <property type="entry name" value="TPR"/>
    <property type="match status" value="2"/>
</dbReference>
<dbReference type="OrthoDB" id="9766710at2"/>
<keyword evidence="6" id="KW-1185">Reference proteome</keyword>
<evidence type="ECO:0000256" key="1">
    <source>
        <dbReference type="ARBA" id="ARBA00022737"/>
    </source>
</evidence>
<organism evidence="5 6">
    <name type="scientific">Pseudoxanthomonas composti</name>
    <dbReference type="NCBI Taxonomy" id="2137479"/>
    <lineage>
        <taxon>Bacteria</taxon>
        <taxon>Pseudomonadati</taxon>
        <taxon>Pseudomonadota</taxon>
        <taxon>Gammaproteobacteria</taxon>
        <taxon>Lysobacterales</taxon>
        <taxon>Lysobacteraceae</taxon>
        <taxon>Pseudoxanthomonas</taxon>
    </lineage>
</organism>
<dbReference type="PANTHER" id="PTHR12558:SF13">
    <property type="entry name" value="CELL DIVISION CYCLE PROTEIN 27 HOMOLOG"/>
    <property type="match status" value="1"/>
</dbReference>
<dbReference type="AlphaFoldDB" id="A0A4Q1JTT7"/>
<dbReference type="SMART" id="SM00028">
    <property type="entry name" value="TPR"/>
    <property type="match status" value="2"/>
</dbReference>
<reference evidence="5 6" key="1">
    <citation type="submission" date="2019-01" db="EMBL/GenBank/DDBJ databases">
        <title>Pseudoxanthomonas composti sp. nov., isolated from compost.</title>
        <authorList>
            <person name="Yang G."/>
        </authorList>
    </citation>
    <scope>NUCLEOTIDE SEQUENCE [LARGE SCALE GENOMIC DNA]</scope>
    <source>
        <strain evidence="5 6">GSS15</strain>
    </source>
</reference>
<dbReference type="Pfam" id="PF13432">
    <property type="entry name" value="TPR_16"/>
    <property type="match status" value="2"/>
</dbReference>
<accession>A0A4Q1JTT7</accession>
<feature type="chain" id="PRO_5020866013" evidence="4">
    <location>
        <begin position="26"/>
        <end position="557"/>
    </location>
</feature>
<evidence type="ECO:0000313" key="5">
    <source>
        <dbReference type="EMBL" id="RXR04416.1"/>
    </source>
</evidence>
<name>A0A4Q1JTT7_9GAMM</name>
<protein>
    <submittedName>
        <fullName evidence="5">Tetratricopeptide repeat protein</fullName>
    </submittedName>
</protein>
<dbReference type="EMBL" id="SAWZ01000006">
    <property type="protein sequence ID" value="RXR04416.1"/>
    <property type="molecule type" value="Genomic_DNA"/>
</dbReference>
<feature type="repeat" description="TPR" evidence="3">
    <location>
        <begin position="512"/>
        <end position="545"/>
    </location>
</feature>
<dbReference type="Gene3D" id="1.25.40.10">
    <property type="entry name" value="Tetratricopeptide repeat domain"/>
    <property type="match status" value="3"/>
</dbReference>
<evidence type="ECO:0000313" key="6">
    <source>
        <dbReference type="Proteomes" id="UP000289784"/>
    </source>
</evidence>